<evidence type="ECO:0000313" key="3">
    <source>
        <dbReference type="Proteomes" id="UP001152622"/>
    </source>
</evidence>
<protein>
    <submittedName>
        <fullName evidence="2">Uncharacterized protein</fullName>
    </submittedName>
</protein>
<name>A0A9Q1ERS2_SYNKA</name>
<proteinExistence type="predicted"/>
<evidence type="ECO:0000256" key="1">
    <source>
        <dbReference type="SAM" id="MobiDB-lite"/>
    </source>
</evidence>
<dbReference type="AlphaFoldDB" id="A0A9Q1ERS2"/>
<sequence>MTTKPERGWGSGTCTRRRCSMPGTAPWSLKLQEARAQGLGKEKQGLQKPLGELQPRVVTVVCTLQRHYGFREQWESHKGSSASRWRSPVLKEWESHKGSETGQPAARQCARSGKVQTRHV</sequence>
<dbReference type="EMBL" id="JAINUF010000013">
    <property type="protein sequence ID" value="KAJ8343830.1"/>
    <property type="molecule type" value="Genomic_DNA"/>
</dbReference>
<organism evidence="2 3">
    <name type="scientific">Synaphobranchus kaupii</name>
    <name type="common">Kaup's arrowtooth eel</name>
    <dbReference type="NCBI Taxonomy" id="118154"/>
    <lineage>
        <taxon>Eukaryota</taxon>
        <taxon>Metazoa</taxon>
        <taxon>Chordata</taxon>
        <taxon>Craniata</taxon>
        <taxon>Vertebrata</taxon>
        <taxon>Euteleostomi</taxon>
        <taxon>Actinopterygii</taxon>
        <taxon>Neopterygii</taxon>
        <taxon>Teleostei</taxon>
        <taxon>Anguilliformes</taxon>
        <taxon>Synaphobranchidae</taxon>
        <taxon>Synaphobranchus</taxon>
    </lineage>
</organism>
<keyword evidence="3" id="KW-1185">Reference proteome</keyword>
<reference evidence="2" key="1">
    <citation type="journal article" date="2023" name="Science">
        <title>Genome structures resolve the early diversification of teleost fishes.</title>
        <authorList>
            <person name="Parey E."/>
            <person name="Louis A."/>
            <person name="Montfort J."/>
            <person name="Bouchez O."/>
            <person name="Roques C."/>
            <person name="Iampietro C."/>
            <person name="Lluch J."/>
            <person name="Castinel A."/>
            <person name="Donnadieu C."/>
            <person name="Desvignes T."/>
            <person name="Floi Bucao C."/>
            <person name="Jouanno E."/>
            <person name="Wen M."/>
            <person name="Mejri S."/>
            <person name="Dirks R."/>
            <person name="Jansen H."/>
            <person name="Henkel C."/>
            <person name="Chen W.J."/>
            <person name="Zahm M."/>
            <person name="Cabau C."/>
            <person name="Klopp C."/>
            <person name="Thompson A.W."/>
            <person name="Robinson-Rechavi M."/>
            <person name="Braasch I."/>
            <person name="Lecointre G."/>
            <person name="Bobe J."/>
            <person name="Postlethwait J.H."/>
            <person name="Berthelot C."/>
            <person name="Roest Crollius H."/>
            <person name="Guiguen Y."/>
        </authorList>
    </citation>
    <scope>NUCLEOTIDE SEQUENCE</scope>
    <source>
        <strain evidence="2">WJC10195</strain>
    </source>
</reference>
<dbReference type="Proteomes" id="UP001152622">
    <property type="component" value="Chromosome 13"/>
</dbReference>
<comment type="caution">
    <text evidence="2">The sequence shown here is derived from an EMBL/GenBank/DDBJ whole genome shotgun (WGS) entry which is preliminary data.</text>
</comment>
<accession>A0A9Q1ERS2</accession>
<gene>
    <name evidence="2" type="ORF">SKAU_G00311590</name>
</gene>
<evidence type="ECO:0000313" key="2">
    <source>
        <dbReference type="EMBL" id="KAJ8343830.1"/>
    </source>
</evidence>
<feature type="region of interest" description="Disordered" evidence="1">
    <location>
        <begin position="93"/>
        <end position="120"/>
    </location>
</feature>